<evidence type="ECO:0000256" key="2">
    <source>
        <dbReference type="ARBA" id="ARBA00022679"/>
    </source>
</evidence>
<dbReference type="GO" id="GO:0008175">
    <property type="term" value="F:tRNA methyltransferase activity"/>
    <property type="evidence" value="ECO:0007669"/>
    <property type="project" value="TreeGrafter"/>
</dbReference>
<dbReference type="GO" id="GO:0030488">
    <property type="term" value="P:tRNA methylation"/>
    <property type="evidence" value="ECO:0007669"/>
    <property type="project" value="TreeGrafter"/>
</dbReference>
<dbReference type="GO" id="GO:0008757">
    <property type="term" value="F:S-adenosylmethionine-dependent methyltransferase activity"/>
    <property type="evidence" value="ECO:0007669"/>
    <property type="project" value="InterPro"/>
</dbReference>
<dbReference type="UniPathway" id="UPA00375"/>
<dbReference type="STRING" id="5486.A0A367YFB5"/>
<dbReference type="InterPro" id="IPR030382">
    <property type="entry name" value="MeTrfase_TRM5/TYW2"/>
</dbReference>
<dbReference type="OrthoDB" id="2387925at2759"/>
<evidence type="ECO:0000256" key="5">
    <source>
        <dbReference type="ARBA" id="ARBA00049400"/>
    </source>
</evidence>
<evidence type="ECO:0000259" key="7">
    <source>
        <dbReference type="PROSITE" id="PS51684"/>
    </source>
</evidence>
<dbReference type="EMBL" id="QLNQ01000022">
    <property type="protein sequence ID" value="RCK64556.1"/>
    <property type="molecule type" value="Genomic_DNA"/>
</dbReference>
<evidence type="ECO:0000256" key="1">
    <source>
        <dbReference type="ARBA" id="ARBA00004797"/>
    </source>
</evidence>
<comment type="subcellular location">
    <subcellularLocation>
        <location evidence="6">Cytoplasm</location>
    </subcellularLocation>
</comment>
<dbReference type="PROSITE" id="PS51684">
    <property type="entry name" value="SAM_MT_TRM5_TYW2"/>
    <property type="match status" value="1"/>
</dbReference>
<comment type="caution">
    <text evidence="8">The sequence shown here is derived from an EMBL/GenBank/DDBJ whole genome shotgun (WGS) entry which is preliminary data.</text>
</comment>
<dbReference type="Pfam" id="PF02475">
    <property type="entry name" value="TRM5-TYW2_MTfase"/>
    <property type="match status" value="1"/>
</dbReference>
<evidence type="ECO:0000313" key="9">
    <source>
        <dbReference type="Proteomes" id="UP000253472"/>
    </source>
</evidence>
<dbReference type="GO" id="GO:0005737">
    <property type="term" value="C:cytoplasm"/>
    <property type="evidence" value="ECO:0007669"/>
    <property type="project" value="UniProtKB-SubCell"/>
</dbReference>
<dbReference type="InterPro" id="IPR029063">
    <property type="entry name" value="SAM-dependent_MTases_sf"/>
</dbReference>
<dbReference type="PIRSF" id="PIRSF038972">
    <property type="entry name" value="Trm12"/>
    <property type="match status" value="1"/>
</dbReference>
<dbReference type="GO" id="GO:0102522">
    <property type="term" value="F:tRNA 4-demethylwyosine alpha-amino-alpha-carboxypropyltransferase activity"/>
    <property type="evidence" value="ECO:0007669"/>
    <property type="project" value="UniProtKB-EC"/>
</dbReference>
<comment type="pathway">
    <text evidence="1 6">tRNA modification; wybutosine-tRNA(Phe) biosynthesis.</text>
</comment>
<dbReference type="InterPro" id="IPR056743">
    <property type="entry name" value="TRM5-TYW2-like_MTfase"/>
</dbReference>
<feature type="domain" description="SAM-dependent methyltransferase TRM5/TYW2-type" evidence="7">
    <location>
        <begin position="125"/>
        <end position="393"/>
    </location>
</feature>
<dbReference type="SUPFAM" id="SSF53335">
    <property type="entry name" value="S-adenosyl-L-methionine-dependent methyltransferases"/>
    <property type="match status" value="1"/>
</dbReference>
<keyword evidence="3 6" id="KW-0949">S-adenosyl-L-methionine</keyword>
<sequence length="394" mass="45799">MPLKLLLRDPHQVKPIKLYLEENNWLNKSRKIQKQEDVFHIYTLLEEIPGDLQECEVVRYEESTPESITLSSIIERYCKVKGLQLEVPKRWSIYPPMILFNSTTSDEIFNPEHQELWESVLSQQKHVFGTSNVTHIALNKPIIESDIMRRPHNLIPIVGDFGPDFPMDGTPTAKDFQQAFWCTVVQNGIYQTWAPKYTMFSRGNIKEKKRVLDNWKSLAGTVVVDFYCGIGYFSLSYLKNGAKLLCWELNPWSIEGFRKSLEKAGYKYKIYNKEENFDVSDLASVDACLFLESNEHIPERLQHVEDHSLSISHINLGLLPSSKPSWEIANELRRKSNTDTTIHVHENVHIGDFAQIQADVQHEFTRGEILYLEKVKTFAPDVWHIVIDVINRWP</sequence>
<evidence type="ECO:0000256" key="4">
    <source>
        <dbReference type="ARBA" id="ARBA00022694"/>
    </source>
</evidence>
<dbReference type="Gene3D" id="3.40.50.150">
    <property type="entry name" value="Vaccinia Virus protein VP39"/>
    <property type="match status" value="1"/>
</dbReference>
<evidence type="ECO:0000256" key="6">
    <source>
        <dbReference type="PIRNR" id="PIRNR038972"/>
    </source>
</evidence>
<name>A0A367YFB5_9ASCO</name>
<organism evidence="8 9">
    <name type="scientific">Candida viswanathii</name>
    <dbReference type="NCBI Taxonomy" id="5486"/>
    <lineage>
        <taxon>Eukaryota</taxon>
        <taxon>Fungi</taxon>
        <taxon>Dikarya</taxon>
        <taxon>Ascomycota</taxon>
        <taxon>Saccharomycotina</taxon>
        <taxon>Pichiomycetes</taxon>
        <taxon>Debaryomycetaceae</taxon>
        <taxon>Candida/Lodderomyces clade</taxon>
        <taxon>Candida</taxon>
    </lineage>
</organism>
<dbReference type="GO" id="GO:0031591">
    <property type="term" value="P:wybutosine biosynthetic process"/>
    <property type="evidence" value="ECO:0007669"/>
    <property type="project" value="InterPro"/>
</dbReference>
<evidence type="ECO:0000256" key="3">
    <source>
        <dbReference type="ARBA" id="ARBA00022691"/>
    </source>
</evidence>
<keyword evidence="2 6" id="KW-0808">Transferase</keyword>
<comment type="function">
    <text evidence="6">S-adenosyl-L-methionine-dependent transferase that acts as a component of the wybutosine biosynthesis pathway. Wybutosine is a hyper modified guanosine with a tricyclic base found at the 3'-position adjacent to the anticodon of eukaryotic phenylalanine tRNA. Catalyzes the transfer of the alpha-amino-alpha-carboxypropyl (acp) group from S-adenosyl-L-methionine to the C-7 position of 4-demethylwyosine (imG-14) to produce wybutosine-86.</text>
</comment>
<reference evidence="8 9" key="1">
    <citation type="submission" date="2018-06" db="EMBL/GenBank/DDBJ databases">
        <title>Whole genome sequencing of Candida tropicalis (genome annotated by CSBL at Korea University).</title>
        <authorList>
            <person name="Ahn J."/>
        </authorList>
    </citation>
    <scope>NUCLEOTIDE SEQUENCE [LARGE SCALE GENOMIC DNA]</scope>
    <source>
        <strain evidence="8 9">ATCC 20962</strain>
    </source>
</reference>
<dbReference type="PANTHER" id="PTHR23245:SF25">
    <property type="entry name" value="TRNA WYBUTOSINE-SYNTHESIZING PROTEIN 2 HOMOLOG"/>
    <property type="match status" value="1"/>
</dbReference>
<proteinExistence type="inferred from homology"/>
<dbReference type="PANTHER" id="PTHR23245">
    <property type="entry name" value="TRNA METHYLTRANSFERASE"/>
    <property type="match status" value="1"/>
</dbReference>
<protein>
    <recommendedName>
        <fullName evidence="6">tRNA wybutosine-synthesizing protein 2</fullName>
        <shortName evidence="6">tRNA-yW-synthesizing protein 2</shortName>
    </recommendedName>
    <alternativeName>
        <fullName evidence="6">tRNA(Phe) (4-demethylwyosine(37)-C(7)) aminocarboxypropyltransferase</fullName>
    </alternativeName>
</protein>
<keyword evidence="6" id="KW-0963">Cytoplasm</keyword>
<accession>A0A367YFB5</accession>
<dbReference type="AlphaFoldDB" id="A0A367YFB5"/>
<gene>
    <name evidence="8" type="primary">trm12_0</name>
    <name evidence="8" type="ORF">Cantr_00080</name>
</gene>
<comment type="similarity">
    <text evidence="6">Belongs to the class I-like SAM-binding methyltransferase superfamily. TRM5/TYW2 family.</text>
</comment>
<keyword evidence="4 6" id="KW-0819">tRNA processing</keyword>
<dbReference type="InterPro" id="IPR026274">
    <property type="entry name" value="tRNA_wybutosine_synth_prot_2"/>
</dbReference>
<evidence type="ECO:0000313" key="8">
    <source>
        <dbReference type="EMBL" id="RCK64556.1"/>
    </source>
</evidence>
<keyword evidence="9" id="KW-1185">Reference proteome</keyword>
<dbReference type="Proteomes" id="UP000253472">
    <property type="component" value="Unassembled WGS sequence"/>
</dbReference>
<comment type="catalytic activity">
    <reaction evidence="5">
        <text>4-demethylwyosine(37) in tRNA(Phe) + S-adenosyl-L-methionine = 4-demethyl-7-[(3S)-3-amino-3-carboxypropyl]wyosine(37) in tRNA(Phe) + S-methyl-5'-thioadenosine + H(+)</text>
        <dbReference type="Rhea" id="RHEA:36355"/>
        <dbReference type="Rhea" id="RHEA-COMP:10164"/>
        <dbReference type="Rhea" id="RHEA-COMP:10378"/>
        <dbReference type="ChEBI" id="CHEBI:15378"/>
        <dbReference type="ChEBI" id="CHEBI:17509"/>
        <dbReference type="ChEBI" id="CHEBI:59789"/>
        <dbReference type="ChEBI" id="CHEBI:64315"/>
        <dbReference type="ChEBI" id="CHEBI:73550"/>
        <dbReference type="EC" id="2.5.1.114"/>
    </reaction>
</comment>